<evidence type="ECO:0000313" key="2">
    <source>
        <dbReference type="Proteomes" id="UP001172457"/>
    </source>
</evidence>
<evidence type="ECO:0000313" key="1">
    <source>
        <dbReference type="EMBL" id="KAJ9552859.1"/>
    </source>
</evidence>
<reference evidence="1" key="1">
    <citation type="submission" date="2023-03" db="EMBL/GenBank/DDBJ databases">
        <title>Chromosome-scale reference genome and RAD-based genetic map of yellow starthistle (Centaurea solstitialis) reveal putative structural variation and QTLs associated with invader traits.</title>
        <authorList>
            <person name="Reatini B."/>
            <person name="Cang F.A."/>
            <person name="Jiang Q."/>
            <person name="Mckibben M.T.W."/>
            <person name="Barker M.S."/>
            <person name="Rieseberg L.H."/>
            <person name="Dlugosch K.M."/>
        </authorList>
    </citation>
    <scope>NUCLEOTIDE SEQUENCE</scope>
    <source>
        <strain evidence="1">CAN-66</strain>
        <tissue evidence="1">Leaf</tissue>
    </source>
</reference>
<gene>
    <name evidence="1" type="ORF">OSB04_016904</name>
</gene>
<dbReference type="EMBL" id="JARYMX010000004">
    <property type="protein sequence ID" value="KAJ9552859.1"/>
    <property type="molecule type" value="Genomic_DNA"/>
</dbReference>
<comment type="caution">
    <text evidence="1">The sequence shown here is derived from an EMBL/GenBank/DDBJ whole genome shotgun (WGS) entry which is preliminary data.</text>
</comment>
<dbReference type="Proteomes" id="UP001172457">
    <property type="component" value="Chromosome 4"/>
</dbReference>
<accession>A0AA38WK73</accession>
<name>A0AA38WK73_9ASTR</name>
<proteinExistence type="predicted"/>
<sequence length="162" mass="18341">MMKIIRLVGFSGYRPDQTKPRTSFSNMGIGWQLKNTGLYSMSRGKEHSRGELRQCALAEKVSCISFCTTILNISLFAFSDVDFLILQRTLRAGKLTERILKLFVATGKEEILSMIRALNIQLVLTPVLPTSKSYSTDPICILMRVACPKYYNFFMSGCSEKF</sequence>
<dbReference type="AlphaFoldDB" id="A0AA38WK73"/>
<organism evidence="1 2">
    <name type="scientific">Centaurea solstitialis</name>
    <name type="common">yellow star-thistle</name>
    <dbReference type="NCBI Taxonomy" id="347529"/>
    <lineage>
        <taxon>Eukaryota</taxon>
        <taxon>Viridiplantae</taxon>
        <taxon>Streptophyta</taxon>
        <taxon>Embryophyta</taxon>
        <taxon>Tracheophyta</taxon>
        <taxon>Spermatophyta</taxon>
        <taxon>Magnoliopsida</taxon>
        <taxon>eudicotyledons</taxon>
        <taxon>Gunneridae</taxon>
        <taxon>Pentapetalae</taxon>
        <taxon>asterids</taxon>
        <taxon>campanulids</taxon>
        <taxon>Asterales</taxon>
        <taxon>Asteraceae</taxon>
        <taxon>Carduoideae</taxon>
        <taxon>Cardueae</taxon>
        <taxon>Centaureinae</taxon>
        <taxon>Centaurea</taxon>
    </lineage>
</organism>
<protein>
    <submittedName>
        <fullName evidence="1">Uncharacterized protein</fullName>
    </submittedName>
</protein>
<keyword evidence="2" id="KW-1185">Reference proteome</keyword>